<proteinExistence type="predicted"/>
<dbReference type="PATRIC" id="fig|1398.25.peg.481"/>
<comment type="caution">
    <text evidence="1">The sequence shown here is derived from an EMBL/GenBank/DDBJ whole genome shotgun (WGS) entry which is preliminary data.</text>
</comment>
<dbReference type="RefSeq" id="WP_061575511.1">
    <property type="nucleotide sequence ID" value="NZ_LQYI01000095.1"/>
</dbReference>
<dbReference type="InterPro" id="IPR031664">
    <property type="entry name" value="DUF5085"/>
</dbReference>
<dbReference type="Proteomes" id="UP000075304">
    <property type="component" value="Unassembled WGS sequence"/>
</dbReference>
<organism evidence="1 2">
    <name type="scientific">Heyndrickxia coagulans</name>
    <name type="common">Weizmannia coagulans</name>
    <dbReference type="NCBI Taxonomy" id="1398"/>
    <lineage>
        <taxon>Bacteria</taxon>
        <taxon>Bacillati</taxon>
        <taxon>Bacillota</taxon>
        <taxon>Bacilli</taxon>
        <taxon>Bacillales</taxon>
        <taxon>Bacillaceae</taxon>
        <taxon>Heyndrickxia</taxon>
    </lineage>
</organism>
<reference evidence="1 2" key="1">
    <citation type="submission" date="2016-01" db="EMBL/GenBank/DDBJ databases">
        <title>Genome Sequences of Twelve Sporeforming Bacillus Species Isolated from Foods.</title>
        <authorList>
            <person name="Berendsen E.M."/>
            <person name="Wells-Bennik M.H."/>
            <person name="Krawcyk A.O."/>
            <person name="De Jong A."/>
            <person name="Holsappel S."/>
            <person name="Eijlander R.T."/>
            <person name="Kuipers O.P."/>
        </authorList>
    </citation>
    <scope>NUCLEOTIDE SEQUENCE [LARGE SCALE GENOMIC DNA]</scope>
    <source>
        <strain evidence="1 2">B4099</strain>
    </source>
</reference>
<dbReference type="EMBL" id="LQYI01000095">
    <property type="protein sequence ID" value="KYC64925.1"/>
    <property type="molecule type" value="Genomic_DNA"/>
</dbReference>
<dbReference type="Pfam" id="PF16895">
    <property type="entry name" value="DUF5085"/>
    <property type="match status" value="1"/>
</dbReference>
<gene>
    <name evidence="1" type="ORF">B4099_3747</name>
</gene>
<dbReference type="AlphaFoldDB" id="A0A150K5T7"/>
<accession>A0A150K5T7</accession>
<evidence type="ECO:0000313" key="1">
    <source>
        <dbReference type="EMBL" id="KYC64925.1"/>
    </source>
</evidence>
<protein>
    <submittedName>
        <fullName evidence="1">Uncharacterized protein</fullName>
    </submittedName>
</protein>
<sequence length="154" mass="18286">MIFENHHIAHRNIVSKLYNFVPEEIQLAVEDFDKILTDHGYHPNGKMFFSMMSDPRDEVITAEIFLQIEEDYCVIPDEHIFFHSYFYVSSMLMTRITEDFQVQSQVKYWELVDYFDNHNIVQLTPVFVEYKTDPSGKHYAEMSVGYGLLPEEND</sequence>
<evidence type="ECO:0000313" key="2">
    <source>
        <dbReference type="Proteomes" id="UP000075304"/>
    </source>
</evidence>
<name>A0A150K5T7_HEYCO</name>